<keyword evidence="2" id="KW-1185">Reference proteome</keyword>
<gene>
    <name evidence="3" type="primary">LOC125312872</name>
</gene>
<sequence>MHHLALEVGLVDPTVEMRTRELENMKRPICPKPRRLRSATPDLLKSLRCSKHCQQNGDARSATADPVGDKVGLVIQTGDEDESPGAGCSPPCGVGSPPTRTDNPLVHDVRFIRQMELLSPFPPTKLSDKFNFPSASPV</sequence>
<dbReference type="PANTHER" id="PTHR33384">
    <property type="entry name" value="EXPRESSED PROTEIN"/>
    <property type="match status" value="1"/>
</dbReference>
<dbReference type="GeneID" id="125312872"/>
<protein>
    <submittedName>
        <fullName evidence="3">Uncharacterized protein LOC125312872</fullName>
    </submittedName>
</protein>
<feature type="compositionally biased region" description="Low complexity" evidence="1">
    <location>
        <begin position="84"/>
        <end position="98"/>
    </location>
</feature>
<evidence type="ECO:0000313" key="3">
    <source>
        <dbReference type="RefSeq" id="XP_048128623.1"/>
    </source>
</evidence>
<accession>A0ABM3GW88</accession>
<feature type="region of interest" description="Disordered" evidence="1">
    <location>
        <begin position="76"/>
        <end position="104"/>
    </location>
</feature>
<organism evidence="2 3">
    <name type="scientific">Rhodamnia argentea</name>
    <dbReference type="NCBI Taxonomy" id="178133"/>
    <lineage>
        <taxon>Eukaryota</taxon>
        <taxon>Viridiplantae</taxon>
        <taxon>Streptophyta</taxon>
        <taxon>Embryophyta</taxon>
        <taxon>Tracheophyta</taxon>
        <taxon>Spermatophyta</taxon>
        <taxon>Magnoliopsida</taxon>
        <taxon>eudicotyledons</taxon>
        <taxon>Gunneridae</taxon>
        <taxon>Pentapetalae</taxon>
        <taxon>rosids</taxon>
        <taxon>malvids</taxon>
        <taxon>Myrtales</taxon>
        <taxon>Myrtaceae</taxon>
        <taxon>Myrtoideae</taxon>
        <taxon>Myrteae</taxon>
        <taxon>Australasian group</taxon>
        <taxon>Rhodamnia</taxon>
    </lineage>
</organism>
<dbReference type="RefSeq" id="XP_048128623.1">
    <property type="nucleotide sequence ID" value="XM_048272666.1"/>
</dbReference>
<dbReference type="Proteomes" id="UP000827889">
    <property type="component" value="Chromosome 11"/>
</dbReference>
<dbReference type="PANTHER" id="PTHR33384:SF17">
    <property type="entry name" value="VQ DOMAIN-CONTAINING PROTEIN"/>
    <property type="match status" value="1"/>
</dbReference>
<name>A0ABM3GW88_9MYRT</name>
<proteinExistence type="predicted"/>
<reference evidence="3" key="1">
    <citation type="submission" date="2025-08" db="UniProtKB">
        <authorList>
            <consortium name="RefSeq"/>
        </authorList>
    </citation>
    <scope>IDENTIFICATION</scope>
    <source>
        <tissue evidence="3">Leaf</tissue>
    </source>
</reference>
<evidence type="ECO:0000256" key="1">
    <source>
        <dbReference type="SAM" id="MobiDB-lite"/>
    </source>
</evidence>
<evidence type="ECO:0000313" key="2">
    <source>
        <dbReference type="Proteomes" id="UP000827889"/>
    </source>
</evidence>